<dbReference type="GO" id="GO:0009423">
    <property type="term" value="P:chorismate biosynthetic process"/>
    <property type="evidence" value="ECO:0007669"/>
    <property type="project" value="UniProtKB-UniRule"/>
</dbReference>
<comment type="caution">
    <text evidence="8">Lacks conserved residue(s) required for the propagation of feature annotation.</text>
</comment>
<organism evidence="11 12">
    <name type="scientific">Hyphomicrobium nitrativorans NL23</name>
    <dbReference type="NCBI Taxonomy" id="1029756"/>
    <lineage>
        <taxon>Bacteria</taxon>
        <taxon>Pseudomonadati</taxon>
        <taxon>Pseudomonadota</taxon>
        <taxon>Alphaproteobacteria</taxon>
        <taxon>Hyphomicrobiales</taxon>
        <taxon>Hyphomicrobiaceae</taxon>
        <taxon>Hyphomicrobium</taxon>
    </lineage>
</organism>
<keyword evidence="6 8" id="KW-0057">Aromatic amino acid biosynthesis</keyword>
<feature type="compositionally biased region" description="Basic residues" evidence="9">
    <location>
        <begin position="7"/>
        <end position="20"/>
    </location>
</feature>
<evidence type="ECO:0000256" key="7">
    <source>
        <dbReference type="ARBA" id="ARBA00044633"/>
    </source>
</evidence>
<dbReference type="EMBL" id="CP006912">
    <property type="protein sequence ID" value="AHB49744.1"/>
    <property type="molecule type" value="Genomic_DNA"/>
</dbReference>
<evidence type="ECO:0000256" key="8">
    <source>
        <dbReference type="HAMAP-Rule" id="MF_00210"/>
    </source>
</evidence>
<evidence type="ECO:0000313" key="11">
    <source>
        <dbReference type="EMBL" id="AHB49744.1"/>
    </source>
</evidence>
<evidence type="ECO:0000259" key="10">
    <source>
        <dbReference type="Pfam" id="PF00275"/>
    </source>
</evidence>
<dbReference type="PIRSF" id="PIRSF000505">
    <property type="entry name" value="EPSPS"/>
    <property type="match status" value="1"/>
</dbReference>
<evidence type="ECO:0000256" key="3">
    <source>
        <dbReference type="ARBA" id="ARBA00022490"/>
    </source>
</evidence>
<dbReference type="InterPro" id="IPR036968">
    <property type="entry name" value="Enolpyruvate_Tfrase_sf"/>
</dbReference>
<gene>
    <name evidence="8" type="primary">aroA</name>
    <name evidence="11" type="ORF">W911_17250</name>
</gene>
<feature type="binding site" evidence="8">
    <location>
        <position position="63"/>
    </location>
    <ligand>
        <name>3-phosphoshikimate</name>
        <dbReference type="ChEBI" id="CHEBI:145989"/>
    </ligand>
</feature>
<evidence type="ECO:0000256" key="5">
    <source>
        <dbReference type="ARBA" id="ARBA00022679"/>
    </source>
</evidence>
<accession>V5SIG5</accession>
<comment type="catalytic activity">
    <reaction evidence="7">
        <text>3-phosphoshikimate + phosphoenolpyruvate = 5-O-(1-carboxyvinyl)-3-phosphoshikimate + phosphate</text>
        <dbReference type="Rhea" id="RHEA:21256"/>
        <dbReference type="ChEBI" id="CHEBI:43474"/>
        <dbReference type="ChEBI" id="CHEBI:57701"/>
        <dbReference type="ChEBI" id="CHEBI:58702"/>
        <dbReference type="ChEBI" id="CHEBI:145989"/>
        <dbReference type="EC" id="2.5.1.19"/>
    </reaction>
    <physiologicalReaction direction="left-to-right" evidence="7">
        <dbReference type="Rhea" id="RHEA:21257"/>
    </physiologicalReaction>
</comment>
<name>V5SIG5_9HYPH</name>
<dbReference type="PANTHER" id="PTHR21090:SF5">
    <property type="entry name" value="PENTAFUNCTIONAL AROM POLYPEPTIDE"/>
    <property type="match status" value="1"/>
</dbReference>
<evidence type="ECO:0000256" key="4">
    <source>
        <dbReference type="ARBA" id="ARBA00022605"/>
    </source>
</evidence>
<dbReference type="InterPro" id="IPR001986">
    <property type="entry name" value="Enolpyruvate_Tfrase_dom"/>
</dbReference>
<feature type="binding site" evidence="8">
    <location>
        <position position="206"/>
    </location>
    <ligand>
        <name>3-phosphoshikimate</name>
        <dbReference type="ChEBI" id="CHEBI:145989"/>
    </ligand>
</feature>
<dbReference type="Gene3D" id="3.65.10.10">
    <property type="entry name" value="Enolpyruvate transferase domain"/>
    <property type="match status" value="2"/>
</dbReference>
<reference evidence="11 12" key="1">
    <citation type="journal article" date="2014" name="Genome Announc.">
        <title>Complete Genome Sequence of Hyphomicrobium nitrativorans Strain NL23, a Denitrifying Bacterium Isolated from Biofilm of a Methanol-Fed Denitrification System Treating Seawater at the Montreal Biodome.</title>
        <authorList>
            <person name="Martineau C."/>
            <person name="Villeneuve C."/>
            <person name="Mauffrey F."/>
            <person name="Villemur R."/>
        </authorList>
    </citation>
    <scope>NUCLEOTIDE SEQUENCE [LARGE SCALE GENOMIC DNA]</scope>
    <source>
        <strain evidence="11">NL23</strain>
    </source>
</reference>
<evidence type="ECO:0000256" key="2">
    <source>
        <dbReference type="ARBA" id="ARBA00009948"/>
    </source>
</evidence>
<feature type="binding site" evidence="8">
    <location>
        <position position="67"/>
    </location>
    <ligand>
        <name>3-phosphoshikimate</name>
        <dbReference type="ChEBI" id="CHEBI:145989"/>
    </ligand>
</feature>
<feature type="binding site" evidence="8">
    <location>
        <position position="208"/>
    </location>
    <ligand>
        <name>3-phosphoshikimate</name>
        <dbReference type="ChEBI" id="CHEBI:145989"/>
    </ligand>
</feature>
<sequence>MKDRWRGARFGRPRHARKKGPFQPVTHPKPHVEPAAPHGDPHPLAALKSGPLKGEIAVPGDKSISHRALMLGGLATGRTRIRGLLESEDVINTARAMTALGAPAQKNGDVWEVLGRGTGGLRNPEGPIDFGNSGTGARLMMGVIAPHDVTVTMVGDASLSKRPMARVLGPLKAMGVNVEGEGDRLPLTVRGSSRLAPIHYVLPVPSAQVKSAVLLAGLGTAGETSVVEREATRDHTERMLRYFGAEVATAPAPEGTRISVRGQSELTGRDIAVPGDPSSAAFLVAAALIVPGSEVTVRGILVNPTRTGLYTTLQEMGGDVVFLNQREEGGEPVADIRVRYSELSGVTVPAERAPSMIDEYPMLAVVAAFARGVTRMEGLAELKVKESDRLAATVAGLLANGVTTEASGDTLTVEGSGRGVPGGGLVATHLDHRMAMAFLVMGLASDAPVTVDDTAMIATSFPTFQSLMEGIGARFGEATK</sequence>
<dbReference type="HAMAP" id="MF_00210">
    <property type="entry name" value="EPSP_synth"/>
    <property type="match status" value="1"/>
</dbReference>
<feature type="binding site" evidence="8">
    <location>
        <position position="134"/>
    </location>
    <ligand>
        <name>phosphoenolpyruvate</name>
        <dbReference type="ChEBI" id="CHEBI:58702"/>
    </ligand>
</feature>
<dbReference type="EC" id="2.5.1.19" evidence="8"/>
<keyword evidence="12" id="KW-1185">Reference proteome</keyword>
<keyword evidence="5 8" id="KW-0808">Transferase</keyword>
<dbReference type="PROSITE" id="PS00885">
    <property type="entry name" value="EPSP_SYNTHASE_2"/>
    <property type="match status" value="1"/>
</dbReference>
<comment type="function">
    <text evidence="8">Catalyzes the transfer of the enolpyruvyl moiety of phosphoenolpyruvate (PEP) to the 5-hydroxyl of shikimate-3-phosphate (S3P) to produce enolpyruvyl shikimate-3-phosphate and inorganic phosphate.</text>
</comment>
<feature type="binding site" evidence="8">
    <location>
        <position position="389"/>
    </location>
    <ligand>
        <name>phosphoenolpyruvate</name>
        <dbReference type="ChEBI" id="CHEBI:58702"/>
    </ligand>
</feature>
<dbReference type="CDD" id="cd01556">
    <property type="entry name" value="EPSP_synthase"/>
    <property type="match status" value="1"/>
</dbReference>
<dbReference type="AlphaFoldDB" id="V5SIG5"/>
<dbReference type="InterPro" id="IPR006264">
    <property type="entry name" value="EPSP_synthase"/>
</dbReference>
<dbReference type="FunFam" id="3.65.10.10:FF:000005">
    <property type="entry name" value="3-phosphoshikimate 1-carboxyvinyltransferase"/>
    <property type="match status" value="1"/>
</dbReference>
<dbReference type="NCBIfam" id="TIGR01356">
    <property type="entry name" value="aroA"/>
    <property type="match status" value="1"/>
</dbReference>
<dbReference type="GO" id="GO:0008652">
    <property type="term" value="P:amino acid biosynthetic process"/>
    <property type="evidence" value="ECO:0007669"/>
    <property type="project" value="UniProtKB-KW"/>
</dbReference>
<feature type="binding site" evidence="8">
    <location>
        <position position="208"/>
    </location>
    <ligand>
        <name>phosphoenolpyruvate</name>
        <dbReference type="ChEBI" id="CHEBI:58702"/>
    </ligand>
</feature>
<keyword evidence="4 8" id="KW-0028">Amino-acid biosynthesis</keyword>
<proteinExistence type="inferred from homology"/>
<feature type="domain" description="Enolpyruvate transferase" evidence="10">
    <location>
        <begin position="49"/>
        <end position="465"/>
    </location>
</feature>
<evidence type="ECO:0000256" key="1">
    <source>
        <dbReference type="ARBA" id="ARBA00004811"/>
    </source>
</evidence>
<evidence type="ECO:0000256" key="6">
    <source>
        <dbReference type="ARBA" id="ARBA00023141"/>
    </source>
</evidence>
<dbReference type="KEGG" id="hni:W911_17250"/>
<dbReference type="RefSeq" id="WP_023788739.1">
    <property type="nucleotide sequence ID" value="NC_022997.1"/>
</dbReference>
<comment type="similarity">
    <text evidence="2 8">Belongs to the EPSP synthase family.</text>
</comment>
<dbReference type="SUPFAM" id="SSF55205">
    <property type="entry name" value="EPT/RTPC-like"/>
    <property type="match status" value="1"/>
</dbReference>
<dbReference type="Pfam" id="PF00275">
    <property type="entry name" value="EPSP_synthase"/>
    <property type="match status" value="1"/>
</dbReference>
<dbReference type="HOGENOM" id="CLU_024321_0_1_5"/>
<dbReference type="PANTHER" id="PTHR21090">
    <property type="entry name" value="AROM/DEHYDROQUINATE SYNTHASE"/>
    <property type="match status" value="1"/>
</dbReference>
<comment type="subunit">
    <text evidence="8">Monomer.</text>
</comment>
<dbReference type="Proteomes" id="UP000018542">
    <property type="component" value="Chromosome"/>
</dbReference>
<comment type="subcellular location">
    <subcellularLocation>
        <location evidence="8">Cytoplasm</location>
    </subcellularLocation>
</comment>
<dbReference type="PROSITE" id="PS00104">
    <property type="entry name" value="EPSP_SYNTHASE_1"/>
    <property type="match status" value="1"/>
</dbReference>
<keyword evidence="3 8" id="KW-0963">Cytoplasm</keyword>
<evidence type="ECO:0000313" key="12">
    <source>
        <dbReference type="Proteomes" id="UP000018542"/>
    </source>
</evidence>
<feature type="binding site" evidence="8">
    <location>
        <position position="62"/>
    </location>
    <ligand>
        <name>3-phosphoshikimate</name>
        <dbReference type="ChEBI" id="CHEBI:145989"/>
    </ligand>
</feature>
<feature type="binding site" evidence="8">
    <location>
        <position position="385"/>
    </location>
    <ligand>
        <name>3-phosphoshikimate</name>
        <dbReference type="ChEBI" id="CHEBI:145989"/>
    </ligand>
</feature>
<dbReference type="GO" id="GO:0005737">
    <property type="term" value="C:cytoplasm"/>
    <property type="evidence" value="ECO:0007669"/>
    <property type="project" value="UniProtKB-SubCell"/>
</dbReference>
<dbReference type="UniPathway" id="UPA00053">
    <property type="reaction ID" value="UER00089"/>
</dbReference>
<comment type="pathway">
    <text evidence="1 8">Metabolic intermediate biosynthesis; chorismate biosynthesis; chorismate from D-erythrose 4-phosphate and phosphoenolpyruvate: step 6/7.</text>
</comment>
<dbReference type="InterPro" id="IPR013792">
    <property type="entry name" value="RNA3'P_cycl/enolpyr_Trfase_a/b"/>
</dbReference>
<protein>
    <recommendedName>
        <fullName evidence="8">3-phosphoshikimate 1-carboxyvinyltransferase</fullName>
        <ecNumber evidence="8">2.5.1.19</ecNumber>
    </recommendedName>
    <alternativeName>
        <fullName evidence="8">5-enolpyruvylshikimate-3-phosphate synthase</fullName>
        <shortName evidence="8">EPSP synthase</shortName>
        <shortName evidence="8">EPSPS</shortName>
    </alternativeName>
</protein>
<dbReference type="OrthoDB" id="9809920at2"/>
<feature type="binding site" evidence="8">
    <location>
        <position position="433"/>
    </location>
    <ligand>
        <name>phosphoenolpyruvate</name>
        <dbReference type="ChEBI" id="CHEBI:58702"/>
    </ligand>
</feature>
<dbReference type="PATRIC" id="fig|1029756.8.peg.3590"/>
<dbReference type="GO" id="GO:0009073">
    <property type="term" value="P:aromatic amino acid family biosynthetic process"/>
    <property type="evidence" value="ECO:0007669"/>
    <property type="project" value="UniProtKB-KW"/>
</dbReference>
<feature type="region of interest" description="Disordered" evidence="9">
    <location>
        <begin position="1"/>
        <end position="44"/>
    </location>
</feature>
<feature type="active site" description="Proton acceptor" evidence="8">
    <location>
        <position position="358"/>
    </location>
</feature>
<dbReference type="STRING" id="1029756.W911_17250"/>
<feature type="binding site" evidence="8">
    <location>
        <position position="62"/>
    </location>
    <ligand>
        <name>phosphoenolpyruvate</name>
        <dbReference type="ChEBI" id="CHEBI:58702"/>
    </ligand>
</feature>
<dbReference type="InterPro" id="IPR023193">
    <property type="entry name" value="EPSP_synthase_CS"/>
</dbReference>
<feature type="binding site" evidence="8">
    <location>
        <position position="162"/>
    </location>
    <ligand>
        <name>phosphoenolpyruvate</name>
        <dbReference type="ChEBI" id="CHEBI:58702"/>
    </ligand>
</feature>
<feature type="binding site" evidence="8">
    <location>
        <position position="358"/>
    </location>
    <ligand>
        <name>3-phosphoshikimate</name>
        <dbReference type="ChEBI" id="CHEBI:145989"/>
    </ligand>
</feature>
<dbReference type="GO" id="GO:0003866">
    <property type="term" value="F:3-phosphoshikimate 1-carboxyvinyltransferase activity"/>
    <property type="evidence" value="ECO:0007669"/>
    <property type="project" value="UniProtKB-UniRule"/>
</dbReference>
<evidence type="ECO:0000256" key="9">
    <source>
        <dbReference type="SAM" id="MobiDB-lite"/>
    </source>
</evidence>